<keyword evidence="4" id="KW-0560">Oxidoreductase</keyword>
<evidence type="ECO:0000256" key="3">
    <source>
        <dbReference type="ARBA" id="ARBA00022827"/>
    </source>
</evidence>
<dbReference type="InterPro" id="IPR006076">
    <property type="entry name" value="FAD-dep_OxRdtase"/>
</dbReference>
<accession>A0A0F9AAU7</accession>
<protein>
    <recommendedName>
        <fullName evidence="5">FAD dependent oxidoreductase domain-containing protein</fullName>
    </recommendedName>
</protein>
<evidence type="ECO:0000256" key="2">
    <source>
        <dbReference type="ARBA" id="ARBA00022630"/>
    </source>
</evidence>
<organism evidence="6">
    <name type="scientific">marine sediment metagenome</name>
    <dbReference type="NCBI Taxonomy" id="412755"/>
    <lineage>
        <taxon>unclassified sequences</taxon>
        <taxon>metagenomes</taxon>
        <taxon>ecological metagenomes</taxon>
    </lineage>
</organism>
<dbReference type="InterPro" id="IPR045170">
    <property type="entry name" value="MTOX"/>
</dbReference>
<dbReference type="AlphaFoldDB" id="A0A0F9AAU7"/>
<keyword evidence="3" id="KW-0274">FAD</keyword>
<gene>
    <name evidence="6" type="ORF">LCGC14_2673730</name>
</gene>
<evidence type="ECO:0000313" key="6">
    <source>
        <dbReference type="EMBL" id="KKK95345.1"/>
    </source>
</evidence>
<dbReference type="GO" id="GO:0008115">
    <property type="term" value="F:sarcosine oxidase activity"/>
    <property type="evidence" value="ECO:0007669"/>
    <property type="project" value="TreeGrafter"/>
</dbReference>
<reference evidence="6" key="1">
    <citation type="journal article" date="2015" name="Nature">
        <title>Complex archaea that bridge the gap between prokaryotes and eukaryotes.</title>
        <authorList>
            <person name="Spang A."/>
            <person name="Saw J.H."/>
            <person name="Jorgensen S.L."/>
            <person name="Zaremba-Niedzwiedzka K."/>
            <person name="Martijn J."/>
            <person name="Lind A.E."/>
            <person name="van Eijk R."/>
            <person name="Schleper C."/>
            <person name="Guy L."/>
            <person name="Ettema T.J."/>
        </authorList>
    </citation>
    <scope>NUCLEOTIDE SEQUENCE</scope>
</reference>
<dbReference type="Pfam" id="PF01266">
    <property type="entry name" value="DAO"/>
    <property type="match status" value="1"/>
</dbReference>
<evidence type="ECO:0000256" key="4">
    <source>
        <dbReference type="ARBA" id="ARBA00023002"/>
    </source>
</evidence>
<dbReference type="PANTHER" id="PTHR10961:SF7">
    <property type="entry name" value="FAD DEPENDENT OXIDOREDUCTASE DOMAIN-CONTAINING PROTEIN"/>
    <property type="match status" value="1"/>
</dbReference>
<comment type="cofactor">
    <cofactor evidence="1">
        <name>FAD</name>
        <dbReference type="ChEBI" id="CHEBI:57692"/>
    </cofactor>
</comment>
<proteinExistence type="predicted"/>
<evidence type="ECO:0000259" key="5">
    <source>
        <dbReference type="Pfam" id="PF01266"/>
    </source>
</evidence>
<name>A0A0F9AAU7_9ZZZZ</name>
<dbReference type="EMBL" id="LAZR01046950">
    <property type="protein sequence ID" value="KKK95345.1"/>
    <property type="molecule type" value="Genomic_DNA"/>
</dbReference>
<keyword evidence="2" id="KW-0285">Flavoprotein</keyword>
<dbReference type="GO" id="GO:0050660">
    <property type="term" value="F:flavin adenine dinucleotide binding"/>
    <property type="evidence" value="ECO:0007669"/>
    <property type="project" value="InterPro"/>
</dbReference>
<feature type="non-terminal residue" evidence="6">
    <location>
        <position position="1"/>
    </location>
</feature>
<dbReference type="PANTHER" id="PTHR10961">
    <property type="entry name" value="PEROXISOMAL SARCOSINE OXIDASE"/>
    <property type="match status" value="1"/>
</dbReference>
<sequence>SAAHDVFVGPDAMRATRHFLPQLREEYRTTGFRPAAPRGYPDAWGTPRDWHADEVTPFERKRVLDPAPNLRLLRRMMAQFSQAFPGLGPIPVSRSWAGMIDTMPDLVPVIDTCTDLPGLVILTGLSGHGFGIGPGVGRVAADLAMGRDPGHDLSRFRLSRFADGAGPLPGPHP</sequence>
<dbReference type="Gene3D" id="3.50.50.60">
    <property type="entry name" value="FAD/NAD(P)-binding domain"/>
    <property type="match status" value="1"/>
</dbReference>
<evidence type="ECO:0000256" key="1">
    <source>
        <dbReference type="ARBA" id="ARBA00001974"/>
    </source>
</evidence>
<dbReference type="SUPFAM" id="SSF51905">
    <property type="entry name" value="FAD/NAD(P)-binding domain"/>
    <property type="match status" value="1"/>
</dbReference>
<dbReference type="InterPro" id="IPR036188">
    <property type="entry name" value="FAD/NAD-bd_sf"/>
</dbReference>
<feature type="domain" description="FAD dependent oxidoreductase" evidence="5">
    <location>
        <begin position="63"/>
        <end position="143"/>
    </location>
</feature>
<comment type="caution">
    <text evidence="6">The sequence shown here is derived from an EMBL/GenBank/DDBJ whole genome shotgun (WGS) entry which is preliminary data.</text>
</comment>